<accession>A0AAX3SH42</accession>
<proteinExistence type="predicted"/>
<evidence type="ECO:0000313" key="3">
    <source>
        <dbReference type="Proteomes" id="UP001219066"/>
    </source>
</evidence>
<dbReference type="AlphaFoldDB" id="A0AAX3SH42"/>
<gene>
    <name evidence="2" type="ORF">PYR84_20480</name>
</gene>
<dbReference type="RefSeq" id="WP_277848708.1">
    <property type="nucleotide sequence ID" value="NZ_CP120956.1"/>
</dbReference>
<reference evidence="2" key="1">
    <citation type="submission" date="2023-03" db="EMBL/GenBank/DDBJ databases">
        <title>Synergistic degradation of erythromycin by symbiotic bacteria Ery-6A and Ery-6B and application in simulated water remediation.</title>
        <authorList>
            <person name="Xu S."/>
        </authorList>
    </citation>
    <scope>NUCLEOTIDE SEQUENCE</scope>
    <source>
        <strain evidence="2">Ery-6A</strain>
    </source>
</reference>
<feature type="region of interest" description="Disordered" evidence="1">
    <location>
        <begin position="1"/>
        <end position="21"/>
    </location>
</feature>
<evidence type="ECO:0000256" key="1">
    <source>
        <dbReference type="SAM" id="MobiDB-lite"/>
    </source>
</evidence>
<organism evidence="2 3">
    <name type="scientific">Delftia tsuruhatensis</name>
    <dbReference type="NCBI Taxonomy" id="180282"/>
    <lineage>
        <taxon>Bacteria</taxon>
        <taxon>Pseudomonadati</taxon>
        <taxon>Pseudomonadota</taxon>
        <taxon>Betaproteobacteria</taxon>
        <taxon>Burkholderiales</taxon>
        <taxon>Comamonadaceae</taxon>
        <taxon>Delftia</taxon>
    </lineage>
</organism>
<dbReference type="Proteomes" id="UP001219066">
    <property type="component" value="Chromosome"/>
</dbReference>
<name>A0AAX3SH42_9BURK</name>
<protein>
    <submittedName>
        <fullName evidence="2">Uncharacterized protein</fullName>
    </submittedName>
</protein>
<dbReference type="EMBL" id="CP120956">
    <property type="protein sequence ID" value="WFF79308.1"/>
    <property type="molecule type" value="Genomic_DNA"/>
</dbReference>
<sequence>MNQATTSTIHKAAGGNPDTGAVEAVPTLTQVYEAIRQLHEAGEEPTRDRIHKMTGLNLTTVDDRIKVLRGEGMISAVKQCYRPVHQHGPARAVTVTHLTDRGSILEVGEHVIHFTRTEGAMVGQAYAGLALEHTALARVTELQDQLLEEIIKRRVLERQFKSLKSKISQDTRQLDFISDSK</sequence>
<evidence type="ECO:0000313" key="2">
    <source>
        <dbReference type="EMBL" id="WFF79308.1"/>
    </source>
</evidence>